<organism evidence="1 2">
    <name type="scientific">Niastella koreensis</name>
    <dbReference type="NCBI Taxonomy" id="354356"/>
    <lineage>
        <taxon>Bacteria</taxon>
        <taxon>Pseudomonadati</taxon>
        <taxon>Bacteroidota</taxon>
        <taxon>Chitinophagia</taxon>
        <taxon>Chitinophagales</taxon>
        <taxon>Chitinophagaceae</taxon>
        <taxon>Niastella</taxon>
    </lineage>
</organism>
<dbReference type="RefSeq" id="WP_014218261.1">
    <property type="nucleotide sequence ID" value="NZ_LWBO01000003.1"/>
</dbReference>
<dbReference type="SUPFAM" id="SSF55486">
    <property type="entry name" value="Metalloproteases ('zincins'), catalytic domain"/>
    <property type="match status" value="1"/>
</dbReference>
<dbReference type="Pfam" id="PF15890">
    <property type="entry name" value="Peptidase_Mx1"/>
    <property type="match status" value="1"/>
</dbReference>
<reference evidence="1 2" key="1">
    <citation type="submission" date="2016-04" db="EMBL/GenBank/DDBJ databases">
        <authorList>
            <person name="Chen L."/>
            <person name="Zhuang W."/>
            <person name="Wang G."/>
        </authorList>
    </citation>
    <scope>NUCLEOTIDE SEQUENCE [LARGE SCALE GENOMIC DNA]</scope>
    <source>
        <strain evidence="2">GR20</strain>
    </source>
</reference>
<proteinExistence type="predicted"/>
<dbReference type="NCBIfam" id="TIGR04549">
    <property type="entry name" value="LP_HExxH_w_tonB"/>
    <property type="match status" value="1"/>
</dbReference>
<dbReference type="Gene3D" id="3.40.390.70">
    <property type="match status" value="1"/>
</dbReference>
<dbReference type="InterPro" id="IPR030890">
    <property type="entry name" value="LP_HExxH_w_TonB"/>
</dbReference>
<keyword evidence="2" id="KW-1185">Reference proteome</keyword>
<gene>
    <name evidence="1" type="ORF">A4D02_22655</name>
</gene>
<dbReference type="Proteomes" id="UP000192277">
    <property type="component" value="Unassembled WGS sequence"/>
</dbReference>
<accession>A0ABX3P2I0</accession>
<evidence type="ECO:0008006" key="3">
    <source>
        <dbReference type="Google" id="ProtNLM"/>
    </source>
</evidence>
<comment type="caution">
    <text evidence="1">The sequence shown here is derived from an EMBL/GenBank/DDBJ whole genome shotgun (WGS) entry which is preliminary data.</text>
</comment>
<evidence type="ECO:0000313" key="1">
    <source>
        <dbReference type="EMBL" id="OQP53199.1"/>
    </source>
</evidence>
<evidence type="ECO:0000313" key="2">
    <source>
        <dbReference type="Proteomes" id="UP000192277"/>
    </source>
</evidence>
<protein>
    <recommendedName>
        <fullName evidence="3">Substrate import-associated zinc metallohydrolase lipoprotein</fullName>
    </recommendedName>
</protein>
<name>A0ABX3P2I0_9BACT</name>
<sequence length="297" mass="32980">MNQLFKISMAVITVLTLVSSCRKDENGSLDTPPYGLGGDTWGKTNVDKWIYDSLTVPFNIAVKYRWDAWELALDKTLVPPDTAKVIPSLQGLLAVAFTPYIQQTGSRDLLRQYAPKNFVLVGSPQYDYNGTITLGQAEGGTKITLYLINYFSRLKKDSASFKQMIHTIHHELGHILHQNVMFSTNYKTITGGYTATWFNVSDASARTQGFITAYAMAAPEEDFVEMISSMLVGGPNGPTGYDNYDKLLSQAGATTSTPYLNIKAKEAIVVDYFAKTWHVDFYDLQAKCRAALAGYLQ</sequence>
<dbReference type="EMBL" id="LWBO01000003">
    <property type="protein sequence ID" value="OQP53199.1"/>
    <property type="molecule type" value="Genomic_DNA"/>
</dbReference>
<dbReference type="PROSITE" id="PS51257">
    <property type="entry name" value="PROKAR_LIPOPROTEIN"/>
    <property type="match status" value="1"/>
</dbReference>